<evidence type="ECO:0000256" key="6">
    <source>
        <dbReference type="ARBA" id="ARBA00022769"/>
    </source>
</evidence>
<dbReference type="Gene3D" id="1.20.1580.10">
    <property type="entry name" value="ABC transporter ATPase like domain"/>
    <property type="match status" value="2"/>
</dbReference>
<gene>
    <name evidence="15" type="ORF">B4915_13125</name>
</gene>
<dbReference type="InterPro" id="IPR027417">
    <property type="entry name" value="P-loop_NTPase"/>
</dbReference>
<comment type="caution">
    <text evidence="15">The sequence shown here is derived from an EMBL/GenBank/DDBJ whole genome shotgun (WGS) entry which is preliminary data.</text>
</comment>
<dbReference type="SUPFAM" id="SSF52540">
    <property type="entry name" value="P-loop containing nucleoside triphosphate hydrolases"/>
    <property type="match status" value="2"/>
</dbReference>
<keyword evidence="16" id="KW-1185">Reference proteome</keyword>
<proteinExistence type="inferred from homology"/>
<keyword evidence="10" id="KW-0234">DNA repair</keyword>
<protein>
    <recommendedName>
        <fullName evidence="12">UvrABC system protein A</fullName>
    </recommendedName>
    <alternativeName>
        <fullName evidence="13">Excinuclease ABC subunit A</fullName>
    </alternativeName>
</protein>
<keyword evidence="3" id="KW-0677">Repeat</keyword>
<reference evidence="15 16" key="1">
    <citation type="journal article" date="2017" name="New Microbes New Infect">
        <title>Genome sequence of 'Leucobacter massiliensis' sp. nov. isolated from human pharynx after travel to the 2014 Hajj.</title>
        <authorList>
            <person name="Leangapichart T."/>
            <person name="Gautret P."/>
            <person name="Nguyen T.T."/>
            <person name="Armstrong N."/>
            <person name="Rolain J.M."/>
        </authorList>
    </citation>
    <scope>NUCLEOTIDE SEQUENCE [LARGE SCALE GENOMIC DNA]</scope>
    <source>
        <strain evidence="15 16">122RC15</strain>
    </source>
</reference>
<dbReference type="GO" id="GO:0006281">
    <property type="term" value="P:DNA repair"/>
    <property type="evidence" value="ECO:0007669"/>
    <property type="project" value="UniProtKB-KW"/>
</dbReference>
<keyword evidence="6" id="KW-0228">DNA excision</keyword>
<keyword evidence="5" id="KW-0227">DNA damage</keyword>
<evidence type="ECO:0000256" key="10">
    <source>
        <dbReference type="ARBA" id="ARBA00023204"/>
    </source>
</evidence>
<dbReference type="RefSeq" id="WP_105806258.1">
    <property type="nucleotide sequence ID" value="NZ_MWZD01000022.1"/>
</dbReference>
<feature type="domain" description="ABC transporter" evidence="14">
    <location>
        <begin position="475"/>
        <end position="776"/>
    </location>
</feature>
<dbReference type="PANTHER" id="PTHR43152">
    <property type="entry name" value="UVRABC SYSTEM PROTEIN A"/>
    <property type="match status" value="1"/>
</dbReference>
<evidence type="ECO:0000256" key="9">
    <source>
        <dbReference type="ARBA" id="ARBA00023125"/>
    </source>
</evidence>
<evidence type="ECO:0000256" key="1">
    <source>
        <dbReference type="ARBA" id="ARBA00004496"/>
    </source>
</evidence>
<dbReference type="PANTHER" id="PTHR43152:SF2">
    <property type="entry name" value="DRUG RESISTANCE ABC TRANSPORTER"/>
    <property type="match status" value="1"/>
</dbReference>
<evidence type="ECO:0000256" key="12">
    <source>
        <dbReference type="ARBA" id="ARBA00039316"/>
    </source>
</evidence>
<dbReference type="Gene3D" id="1.10.8.280">
    <property type="entry name" value="ABC transporter ATPase domain-like"/>
    <property type="match status" value="1"/>
</dbReference>
<evidence type="ECO:0000256" key="3">
    <source>
        <dbReference type="ARBA" id="ARBA00022737"/>
    </source>
</evidence>
<evidence type="ECO:0000313" key="15">
    <source>
        <dbReference type="EMBL" id="PRI10321.1"/>
    </source>
</evidence>
<dbReference type="Pfam" id="PF00005">
    <property type="entry name" value="ABC_tran"/>
    <property type="match status" value="1"/>
</dbReference>
<evidence type="ECO:0000256" key="5">
    <source>
        <dbReference type="ARBA" id="ARBA00022763"/>
    </source>
</evidence>
<dbReference type="AlphaFoldDB" id="A0A2S9QL56"/>
<comment type="similarity">
    <text evidence="11">Belongs to the ABC transporter superfamily. UvrA family.</text>
</comment>
<keyword evidence="7" id="KW-0067">ATP-binding</keyword>
<keyword evidence="9" id="KW-0238">DNA-binding</keyword>
<dbReference type="Proteomes" id="UP000238650">
    <property type="component" value="Unassembled WGS sequence"/>
</dbReference>
<keyword evidence="4" id="KW-0547">Nucleotide-binding</keyword>
<sequence length="787" mass="83803">MSDAATVHPADRHDRIRVQGAREHNLKNVSVELPKRRLTVFTGVSGSGKSSLVFSTIAAESQRLINETYSAFVQGFMPAQPRPDVDVLEGLTTAIIVDQERMGANPRSTVGTATDVNAMLRIIFSRLGQPHIGSPNAFSFNVASIRGAGAVTLEKGGKQVKERRSFEILGGMCPGCEGRGTVSDFALDELYDETRTLAEGALKVPGFSMDGWYGRVFAAVLPMDVPIRDFSAEQLRVLLHEEPRKVKADGVNVTYEGLIPRIRKSMLSKDREAMQPHIRAFVDRAIVFRPCPDCEGTRLNASARSSKIRGLSIAEVCAMQITDLAEWVRGLDDPGIAPLVAKLSGTLDAFVQIGLGYLSLDRPTGTLSGGESQRTKMIRHLGSAITDASYVFDEPSIGLHPHDMQRMNQLLLQLRDTGNTVLVVEHKPEMIAIADHVVELGPGAGAAGGEICFEGTVEGLRASGTLTGRRLDDRARLKETVRPASGAIEVRGADLHNLRGVDVDVPLGVLCAVTGVAGSGKSSLIHGYVSTQEGVVAVDQGAIKGSRRSNPATYTGLLDPVRAAFAKANGVKPALFSANSEGACPECKGAGVVTTDLGMMATMESVCQVCEGRRFDAAVLEYTLGGKNISEVLELSVSEALAFFSAPESKVPKAAKILEGLAEVGIGYLKLGQALSTLSGGERQRLKLAIRMLEDAEVYVLDEPSSGLHLADVEQLLGVLDRLVDSGKSVIVIEHHQAVMAHADWIIDLGPGAGHEGGTVVFAGSPRELVADGSTLTARHLAEYVSG</sequence>
<organism evidence="15 16">
    <name type="scientific">Leucobacter massiliensis</name>
    <dbReference type="NCBI Taxonomy" id="1686285"/>
    <lineage>
        <taxon>Bacteria</taxon>
        <taxon>Bacillati</taxon>
        <taxon>Actinomycetota</taxon>
        <taxon>Actinomycetes</taxon>
        <taxon>Micrococcales</taxon>
        <taxon>Microbacteriaceae</taxon>
        <taxon>Leucobacter</taxon>
    </lineage>
</organism>
<evidence type="ECO:0000256" key="11">
    <source>
        <dbReference type="ARBA" id="ARBA00038000"/>
    </source>
</evidence>
<evidence type="ECO:0000313" key="16">
    <source>
        <dbReference type="Proteomes" id="UP000238650"/>
    </source>
</evidence>
<name>A0A2S9QL56_9MICO</name>
<comment type="subcellular location">
    <subcellularLocation>
        <location evidence="1">Cytoplasm</location>
    </subcellularLocation>
</comment>
<dbReference type="GO" id="GO:0004518">
    <property type="term" value="F:nuclease activity"/>
    <property type="evidence" value="ECO:0007669"/>
    <property type="project" value="UniProtKB-KW"/>
</dbReference>
<dbReference type="GO" id="GO:0003677">
    <property type="term" value="F:DNA binding"/>
    <property type="evidence" value="ECO:0007669"/>
    <property type="project" value="UniProtKB-KW"/>
</dbReference>
<evidence type="ECO:0000256" key="13">
    <source>
        <dbReference type="ARBA" id="ARBA00042156"/>
    </source>
</evidence>
<dbReference type="GO" id="GO:0016887">
    <property type="term" value="F:ATP hydrolysis activity"/>
    <property type="evidence" value="ECO:0007669"/>
    <property type="project" value="InterPro"/>
</dbReference>
<keyword evidence="2" id="KW-0963">Cytoplasm</keyword>
<dbReference type="Gene3D" id="3.40.50.300">
    <property type="entry name" value="P-loop containing nucleotide triphosphate hydrolases"/>
    <property type="match status" value="2"/>
</dbReference>
<evidence type="ECO:0000256" key="8">
    <source>
        <dbReference type="ARBA" id="ARBA00022881"/>
    </source>
</evidence>
<keyword evidence="8" id="KW-0267">Excision nuclease</keyword>
<dbReference type="GO" id="GO:0005737">
    <property type="term" value="C:cytoplasm"/>
    <property type="evidence" value="ECO:0007669"/>
    <property type="project" value="UniProtKB-SubCell"/>
</dbReference>
<evidence type="ECO:0000256" key="7">
    <source>
        <dbReference type="ARBA" id="ARBA00022840"/>
    </source>
</evidence>
<evidence type="ECO:0000256" key="2">
    <source>
        <dbReference type="ARBA" id="ARBA00022490"/>
    </source>
</evidence>
<dbReference type="EMBL" id="MWZD01000022">
    <property type="protein sequence ID" value="PRI10321.1"/>
    <property type="molecule type" value="Genomic_DNA"/>
</dbReference>
<dbReference type="OrthoDB" id="9809851at2"/>
<evidence type="ECO:0000259" key="14">
    <source>
        <dbReference type="PROSITE" id="PS50893"/>
    </source>
</evidence>
<dbReference type="PROSITE" id="PS50893">
    <property type="entry name" value="ABC_TRANSPORTER_2"/>
    <property type="match status" value="1"/>
</dbReference>
<evidence type="ECO:0000256" key="4">
    <source>
        <dbReference type="ARBA" id="ARBA00022741"/>
    </source>
</evidence>
<dbReference type="InterPro" id="IPR003439">
    <property type="entry name" value="ABC_transporter-like_ATP-bd"/>
</dbReference>
<dbReference type="GO" id="GO:0005524">
    <property type="term" value="F:ATP binding"/>
    <property type="evidence" value="ECO:0007669"/>
    <property type="project" value="UniProtKB-KW"/>
</dbReference>
<accession>A0A2S9QL56</accession>